<comment type="caution">
    <text evidence="1">The sequence shown here is derived from an EMBL/GenBank/DDBJ whole genome shotgun (WGS) entry which is preliminary data.</text>
</comment>
<evidence type="ECO:0000313" key="2">
    <source>
        <dbReference type="Proteomes" id="UP000599437"/>
    </source>
</evidence>
<name>A0ABQ3DJ82_9ACTN</name>
<proteinExistence type="predicted"/>
<keyword evidence="2" id="KW-1185">Reference proteome</keyword>
<dbReference type="RefSeq" id="WP_189714865.1">
    <property type="nucleotide sequence ID" value="NZ_BMVO01000003.1"/>
</dbReference>
<accession>A0ABQ3DJ82</accession>
<protein>
    <submittedName>
        <fullName evidence="1">Uncharacterized protein</fullName>
    </submittedName>
</protein>
<dbReference type="EMBL" id="BMVO01000003">
    <property type="protein sequence ID" value="GHA94157.1"/>
    <property type="molecule type" value="Genomic_DNA"/>
</dbReference>
<gene>
    <name evidence="1" type="ORF">GCM10010346_16120</name>
</gene>
<organism evidence="1 2">
    <name type="scientific">Streptomyces chryseus</name>
    <dbReference type="NCBI Taxonomy" id="68186"/>
    <lineage>
        <taxon>Bacteria</taxon>
        <taxon>Bacillati</taxon>
        <taxon>Actinomycetota</taxon>
        <taxon>Actinomycetes</taxon>
        <taxon>Kitasatosporales</taxon>
        <taxon>Streptomycetaceae</taxon>
        <taxon>Streptomyces</taxon>
    </lineage>
</organism>
<reference evidence="2" key="1">
    <citation type="journal article" date="2019" name="Int. J. Syst. Evol. Microbiol.">
        <title>The Global Catalogue of Microorganisms (GCM) 10K type strain sequencing project: providing services to taxonomists for standard genome sequencing and annotation.</title>
        <authorList>
            <consortium name="The Broad Institute Genomics Platform"/>
            <consortium name="The Broad Institute Genome Sequencing Center for Infectious Disease"/>
            <person name="Wu L."/>
            <person name="Ma J."/>
        </authorList>
    </citation>
    <scope>NUCLEOTIDE SEQUENCE [LARGE SCALE GENOMIC DNA]</scope>
    <source>
        <strain evidence="2">JCM 4737</strain>
    </source>
</reference>
<evidence type="ECO:0000313" key="1">
    <source>
        <dbReference type="EMBL" id="GHA94157.1"/>
    </source>
</evidence>
<sequence>MPTRDFTRAELAALGVPPDSPQDVQWSETLLADEPVATLKYTQRRRAVFLADDERTYAVEYEAPIDAGDHETGPAPDGHGWHGDTVQAVQVVRRPVVVEQWLMYVPAFHDVPDTSALQDLTEVYEEGGLRTRDARQNAAELLAKHAAELAAAADAAWSVTCDDEGHAIPHSPDCHLSTTRRP</sequence>
<dbReference type="Proteomes" id="UP000599437">
    <property type="component" value="Unassembled WGS sequence"/>
</dbReference>